<accession>T1IA76</accession>
<protein>
    <submittedName>
        <fullName evidence="2">PRKCSH-like domain-containing protein</fullName>
    </submittedName>
</protein>
<dbReference type="EMBL" id="ACPB03017628">
    <property type="status" value="NOT_ANNOTATED_CDS"/>
    <property type="molecule type" value="Genomic_DNA"/>
</dbReference>
<dbReference type="eggNOG" id="KOG2397">
    <property type="taxonomic scope" value="Eukaryota"/>
</dbReference>
<dbReference type="Gene3D" id="4.10.400.10">
    <property type="entry name" value="Low-density Lipoprotein Receptor"/>
    <property type="match status" value="1"/>
</dbReference>
<dbReference type="PANTHER" id="PTHR12630:SF1">
    <property type="entry name" value="GLUCOSIDASE 2 SUBUNIT BETA"/>
    <property type="match status" value="1"/>
</dbReference>
<dbReference type="EMBL" id="ACPB03017629">
    <property type="status" value="NOT_ANNOTATED_CDS"/>
    <property type="molecule type" value="Genomic_DNA"/>
</dbReference>
<dbReference type="CDD" id="cd00112">
    <property type="entry name" value="LDLa"/>
    <property type="match status" value="1"/>
</dbReference>
<dbReference type="GO" id="GO:0017177">
    <property type="term" value="C:glucosidase II complex"/>
    <property type="evidence" value="ECO:0007669"/>
    <property type="project" value="TreeGrafter"/>
</dbReference>
<organism evidence="2 3">
    <name type="scientific">Rhodnius prolixus</name>
    <name type="common">Triatomid bug</name>
    <dbReference type="NCBI Taxonomy" id="13249"/>
    <lineage>
        <taxon>Eukaryota</taxon>
        <taxon>Metazoa</taxon>
        <taxon>Ecdysozoa</taxon>
        <taxon>Arthropoda</taxon>
        <taxon>Hexapoda</taxon>
        <taxon>Insecta</taxon>
        <taxon>Pterygota</taxon>
        <taxon>Neoptera</taxon>
        <taxon>Paraneoptera</taxon>
        <taxon>Hemiptera</taxon>
        <taxon>Heteroptera</taxon>
        <taxon>Panheteroptera</taxon>
        <taxon>Cimicomorpha</taxon>
        <taxon>Reduviidae</taxon>
        <taxon>Triatominae</taxon>
        <taxon>Rhodnius</taxon>
    </lineage>
</organism>
<name>T1IA76_RHOPR</name>
<dbReference type="InParanoid" id="T1IA76"/>
<dbReference type="Proteomes" id="UP000015103">
    <property type="component" value="Unassembled WGS sequence"/>
</dbReference>
<dbReference type="InterPro" id="IPR036055">
    <property type="entry name" value="LDL_receptor-like_sf"/>
</dbReference>
<reference evidence="2" key="1">
    <citation type="submission" date="2015-05" db="UniProtKB">
        <authorList>
            <consortium name="EnsemblMetazoa"/>
        </authorList>
    </citation>
    <scope>IDENTIFICATION</scope>
</reference>
<dbReference type="GO" id="GO:0006491">
    <property type="term" value="P:N-glycan processing"/>
    <property type="evidence" value="ECO:0007669"/>
    <property type="project" value="TreeGrafter"/>
</dbReference>
<dbReference type="InterPro" id="IPR028146">
    <property type="entry name" value="PRKCSH_N"/>
</dbReference>
<feature type="domain" description="Glucosidase II beta subunit N-terminal" evidence="1">
    <location>
        <begin position="115"/>
        <end position="196"/>
    </location>
</feature>
<proteinExistence type="predicted"/>
<evidence type="ECO:0000259" key="1">
    <source>
        <dbReference type="Pfam" id="PF12999"/>
    </source>
</evidence>
<dbReference type="InterPro" id="IPR039794">
    <property type="entry name" value="Gtb1-like"/>
</dbReference>
<evidence type="ECO:0000313" key="2">
    <source>
        <dbReference type="EnsemblMetazoa" id="RPRC013197-PA"/>
    </source>
</evidence>
<dbReference type="AlphaFoldDB" id="T1IA76"/>
<dbReference type="Pfam" id="PF12999">
    <property type="entry name" value="PRKCSH-like"/>
    <property type="match status" value="1"/>
</dbReference>
<sequence>MEELFLYENSSLKLWYLQQLSSRSCSVHDINKSRNELGKFHHLYHQLREHPDVMEMKKKHLNFLSLKRRTIKSIAIALLTVGTVFCIYQVLMARMIDEDDRERLSSNVHRRKFGNLMQTNNDDQYFICHPSGVKISVNFINDDYCDCPDGSDETQTNACPEASFQCHHRFKIVKVPSSRVNDGICDCCDGSDEDKSIKTLINLKESVQKKIGQFLSPCPNVCPR</sequence>
<dbReference type="InterPro" id="IPR002172">
    <property type="entry name" value="LDrepeatLR_classA_rpt"/>
</dbReference>
<dbReference type="SUPFAM" id="SSF57424">
    <property type="entry name" value="LDL receptor-like module"/>
    <property type="match status" value="2"/>
</dbReference>
<dbReference type="PANTHER" id="PTHR12630">
    <property type="entry name" value="N-LINKED OLIGOSACCHARIDE PROCESSING"/>
    <property type="match status" value="1"/>
</dbReference>
<keyword evidence="3" id="KW-1185">Reference proteome</keyword>
<dbReference type="VEuPathDB" id="VectorBase:RPRC013197"/>
<dbReference type="HOGENOM" id="CLU_1236396_0_0_1"/>
<dbReference type="EnsemblMetazoa" id="RPRC013197-RA">
    <property type="protein sequence ID" value="RPRC013197-PA"/>
    <property type="gene ID" value="RPRC013197"/>
</dbReference>
<dbReference type="STRING" id="13249.T1IA76"/>
<evidence type="ECO:0000313" key="3">
    <source>
        <dbReference type="Proteomes" id="UP000015103"/>
    </source>
</evidence>